<evidence type="ECO:0000256" key="1">
    <source>
        <dbReference type="ARBA" id="ARBA00004141"/>
    </source>
</evidence>
<dbReference type="PRINTS" id="PR00237">
    <property type="entry name" value="GPCRRHODOPSN"/>
</dbReference>
<feature type="domain" description="G-protein coupled receptors family 1 profile" evidence="9">
    <location>
        <begin position="1"/>
        <end position="322"/>
    </location>
</feature>
<gene>
    <name evidence="10" type="ORF">GSOID_T00025628001</name>
</gene>
<dbReference type="PANTHER" id="PTHR45695:SF9">
    <property type="entry name" value="LEUCOKININ RECEPTOR"/>
    <property type="match status" value="1"/>
</dbReference>
<reference evidence="10" key="1">
    <citation type="journal article" date="2010" name="Science">
        <title>Plasticity of animal genome architecture unmasked by rapid evolution of a pelagic tunicate.</title>
        <authorList>
            <person name="Denoeud F."/>
            <person name="Henriet S."/>
            <person name="Mungpakdee S."/>
            <person name="Aury J.M."/>
            <person name="Da Silva C."/>
            <person name="Brinkmann H."/>
            <person name="Mikhaleva J."/>
            <person name="Olsen L.C."/>
            <person name="Jubin C."/>
            <person name="Canestro C."/>
            <person name="Bouquet J.M."/>
            <person name="Danks G."/>
            <person name="Poulain J."/>
            <person name="Campsteijn C."/>
            <person name="Adamski M."/>
            <person name="Cross I."/>
            <person name="Yadetie F."/>
            <person name="Muffato M."/>
            <person name="Louis A."/>
            <person name="Butcher S."/>
            <person name="Tsagkogeorga G."/>
            <person name="Konrad A."/>
            <person name="Singh S."/>
            <person name="Jensen M.F."/>
            <person name="Cong E.H."/>
            <person name="Eikeseth-Otteraa H."/>
            <person name="Noel B."/>
            <person name="Anthouard V."/>
            <person name="Porcel B.M."/>
            <person name="Kachouri-Lafond R."/>
            <person name="Nishino A."/>
            <person name="Ugolini M."/>
            <person name="Chourrout P."/>
            <person name="Nishida H."/>
            <person name="Aasland R."/>
            <person name="Huzurbazar S."/>
            <person name="Westhof E."/>
            <person name="Delsuc F."/>
            <person name="Lehrach H."/>
            <person name="Reinhardt R."/>
            <person name="Weissenbach J."/>
            <person name="Roy S.W."/>
            <person name="Artiguenave F."/>
            <person name="Postlethwait J.H."/>
            <person name="Manak J.R."/>
            <person name="Thompson E.M."/>
            <person name="Jaillon O."/>
            <person name="Du Pasquier L."/>
            <person name="Boudinot P."/>
            <person name="Liberles D.A."/>
            <person name="Volff J.N."/>
            <person name="Philippe H."/>
            <person name="Lenhard B."/>
            <person name="Roest Crollius H."/>
            <person name="Wincker P."/>
            <person name="Chourrout D."/>
        </authorList>
    </citation>
    <scope>NUCLEOTIDE SEQUENCE [LARGE SCALE GENOMIC DNA]</scope>
</reference>
<dbReference type="InterPro" id="IPR017452">
    <property type="entry name" value="GPCR_Rhodpsn_7TM"/>
</dbReference>
<keyword evidence="2 8" id="KW-0812">Transmembrane</keyword>
<feature type="transmembrane region" description="Helical" evidence="8">
    <location>
        <begin position="181"/>
        <end position="204"/>
    </location>
</feature>
<dbReference type="AlphaFoldDB" id="E4Y7V9"/>
<comment type="subcellular location">
    <subcellularLocation>
        <location evidence="1">Membrane</location>
        <topology evidence="1">Multi-pass membrane protein</topology>
    </subcellularLocation>
</comment>
<dbReference type="Proteomes" id="UP000011014">
    <property type="component" value="Unassembled WGS sequence"/>
</dbReference>
<evidence type="ECO:0000256" key="3">
    <source>
        <dbReference type="ARBA" id="ARBA00022989"/>
    </source>
</evidence>
<dbReference type="GO" id="GO:0004930">
    <property type="term" value="F:G protein-coupled receptor activity"/>
    <property type="evidence" value="ECO:0007669"/>
    <property type="project" value="UniProtKB-KW"/>
</dbReference>
<feature type="transmembrane region" description="Helical" evidence="8">
    <location>
        <begin position="233"/>
        <end position="253"/>
    </location>
</feature>
<organism evidence="10">
    <name type="scientific">Oikopleura dioica</name>
    <name type="common">Tunicate</name>
    <dbReference type="NCBI Taxonomy" id="34765"/>
    <lineage>
        <taxon>Eukaryota</taxon>
        <taxon>Metazoa</taxon>
        <taxon>Chordata</taxon>
        <taxon>Tunicata</taxon>
        <taxon>Appendicularia</taxon>
        <taxon>Copelata</taxon>
        <taxon>Oikopleuridae</taxon>
        <taxon>Oikopleura</taxon>
    </lineage>
</organism>
<keyword evidence="6" id="KW-0675">Receptor</keyword>
<name>E4Y7V9_OIKDI</name>
<dbReference type="Gene3D" id="1.20.1070.10">
    <property type="entry name" value="Rhodopsin 7-helix transmembrane proteins"/>
    <property type="match status" value="2"/>
</dbReference>
<keyword evidence="3 8" id="KW-1133">Transmembrane helix</keyword>
<evidence type="ECO:0000256" key="8">
    <source>
        <dbReference type="SAM" id="Phobius"/>
    </source>
</evidence>
<evidence type="ECO:0000256" key="5">
    <source>
        <dbReference type="ARBA" id="ARBA00023136"/>
    </source>
</evidence>
<sequence>MSLDRFFLIVGSPALFSRPRELFQKYTNLICLLAWMFSIFWCIPLFIWYTVNPRTSQVSLQLDGQIKSTNWSSWDIPQANKLDIGELCGVHLGNSINSFLQSSFFKENCGESIVEHLKFEKCEKLQCEIVENFNIDAPEKESSDDLFDSYEDYPLYAAQTYFEVLKEKRDCFFCVKAYNDYLIYVASICFFVPLILMTICYILICTKLQETSKRVKFARSKEARKRFDLRKRVILMIIVILASFVICWLPFHIDKLIEVANYEKSKNDASFYHAESFWNYRSDNVPCSRSDFQFKENFPSSGLKTIAELLIFFNAALNPFIYTFMSSQFKEDFLKATKCLSVRFDQTRNSFNTKAKNLQLSFLKKRFSSTESVTFSNVASNRNSLQFSPDLTVIRVSESTVI</sequence>
<dbReference type="InterPro" id="IPR000276">
    <property type="entry name" value="GPCR_Rhodpsn"/>
</dbReference>
<keyword evidence="4" id="KW-0297">G-protein coupled receptor</keyword>
<feature type="transmembrane region" description="Helical" evidence="8">
    <location>
        <begin position="26"/>
        <end position="49"/>
    </location>
</feature>
<protein>
    <recommendedName>
        <fullName evidence="9">G-protein coupled receptors family 1 profile domain-containing protein</fullName>
    </recommendedName>
</protein>
<keyword evidence="5 8" id="KW-0472">Membrane</keyword>
<proteinExistence type="predicted"/>
<keyword evidence="7" id="KW-0807">Transducer</keyword>
<dbReference type="PROSITE" id="PS50262">
    <property type="entry name" value="G_PROTEIN_RECEP_F1_2"/>
    <property type="match status" value="1"/>
</dbReference>
<dbReference type="EMBL" id="FN654314">
    <property type="protein sequence ID" value="CBY31709.1"/>
    <property type="molecule type" value="Genomic_DNA"/>
</dbReference>
<dbReference type="CDD" id="cd00637">
    <property type="entry name" value="7tm_classA_rhodopsin-like"/>
    <property type="match status" value="1"/>
</dbReference>
<evidence type="ECO:0000313" key="10">
    <source>
        <dbReference type="EMBL" id="CBY31709.1"/>
    </source>
</evidence>
<evidence type="ECO:0000256" key="6">
    <source>
        <dbReference type="ARBA" id="ARBA00023170"/>
    </source>
</evidence>
<dbReference type="PANTHER" id="PTHR45695">
    <property type="entry name" value="LEUCOKININ RECEPTOR-RELATED"/>
    <property type="match status" value="1"/>
</dbReference>
<dbReference type="GO" id="GO:0005886">
    <property type="term" value="C:plasma membrane"/>
    <property type="evidence" value="ECO:0007669"/>
    <property type="project" value="TreeGrafter"/>
</dbReference>
<evidence type="ECO:0000256" key="4">
    <source>
        <dbReference type="ARBA" id="ARBA00023040"/>
    </source>
</evidence>
<dbReference type="SUPFAM" id="SSF81321">
    <property type="entry name" value="Family A G protein-coupled receptor-like"/>
    <property type="match status" value="1"/>
</dbReference>
<evidence type="ECO:0000256" key="2">
    <source>
        <dbReference type="ARBA" id="ARBA00022692"/>
    </source>
</evidence>
<evidence type="ECO:0000259" key="9">
    <source>
        <dbReference type="PROSITE" id="PS50262"/>
    </source>
</evidence>
<evidence type="ECO:0000256" key="7">
    <source>
        <dbReference type="ARBA" id="ARBA00023224"/>
    </source>
</evidence>
<dbReference type="Pfam" id="PF00001">
    <property type="entry name" value="7tm_1"/>
    <property type="match status" value="1"/>
</dbReference>
<accession>E4Y7V9</accession>